<evidence type="ECO:0000256" key="1">
    <source>
        <dbReference type="SAM" id="SignalP"/>
    </source>
</evidence>
<proteinExistence type="predicted"/>
<reference evidence="2 3" key="1">
    <citation type="submission" date="2023-11" db="EMBL/GenBank/DDBJ databases">
        <title>Paucibacter sp. nov., isolated from fresh soil in Korea.</title>
        <authorList>
            <person name="Le N.T.T."/>
        </authorList>
    </citation>
    <scope>NUCLEOTIDE SEQUENCE [LARGE SCALE GENOMIC DNA]</scope>
    <source>
        <strain evidence="2 3">R3-3</strain>
    </source>
</reference>
<sequence>MNLSKRLLVLPVLLAGALAVGPNAQADTRHDPSSMHGRDEECRAGTYNPIVGIWDGHLDFQLLGKATVIVSINQGGTFTETDSVDLNTTVGNTSPGYAAWAAKDCRHYTLTIHKMLFDPKSGQFSKVILPGTIVLSEDGQSWTVDLKQEIYNQAGQLAATGTVTGVAQRVKAGSAD</sequence>
<feature type="signal peptide" evidence="1">
    <location>
        <begin position="1"/>
        <end position="26"/>
    </location>
</feature>
<keyword evidence="3" id="KW-1185">Reference proteome</keyword>
<accession>A0ABU5DP58</accession>
<comment type="caution">
    <text evidence="2">The sequence shown here is derived from an EMBL/GenBank/DDBJ whole genome shotgun (WGS) entry which is preliminary data.</text>
</comment>
<organism evidence="2 3">
    <name type="scientific">Roseateles agri</name>
    <dbReference type="NCBI Taxonomy" id="3098619"/>
    <lineage>
        <taxon>Bacteria</taxon>
        <taxon>Pseudomonadati</taxon>
        <taxon>Pseudomonadota</taxon>
        <taxon>Betaproteobacteria</taxon>
        <taxon>Burkholderiales</taxon>
        <taxon>Sphaerotilaceae</taxon>
        <taxon>Roseateles</taxon>
    </lineage>
</organism>
<keyword evidence="1" id="KW-0732">Signal</keyword>
<evidence type="ECO:0000313" key="2">
    <source>
        <dbReference type="EMBL" id="MDY0748100.1"/>
    </source>
</evidence>
<evidence type="ECO:0000313" key="3">
    <source>
        <dbReference type="Proteomes" id="UP001285263"/>
    </source>
</evidence>
<protein>
    <submittedName>
        <fullName evidence="2">Uncharacterized protein</fullName>
    </submittedName>
</protein>
<feature type="chain" id="PRO_5047416086" evidence="1">
    <location>
        <begin position="27"/>
        <end position="176"/>
    </location>
</feature>
<dbReference type="Proteomes" id="UP001285263">
    <property type="component" value="Unassembled WGS sequence"/>
</dbReference>
<dbReference type="RefSeq" id="WP_320426063.1">
    <property type="nucleotide sequence ID" value="NZ_JAXCLA010000009.1"/>
</dbReference>
<dbReference type="EMBL" id="JAXCLA010000009">
    <property type="protein sequence ID" value="MDY0748100.1"/>
    <property type="molecule type" value="Genomic_DNA"/>
</dbReference>
<name>A0ABU5DP58_9BURK</name>
<gene>
    <name evidence="2" type="ORF">SNE35_26605</name>
</gene>